<proteinExistence type="predicted"/>
<dbReference type="AlphaFoldDB" id="A0A813HCU9"/>
<comment type="caution">
    <text evidence="1">The sequence shown here is derived from an EMBL/GenBank/DDBJ whole genome shotgun (WGS) entry which is preliminary data.</text>
</comment>
<keyword evidence="2" id="KW-1185">Reference proteome</keyword>
<accession>A0A813HCU9</accession>
<evidence type="ECO:0000313" key="2">
    <source>
        <dbReference type="Proteomes" id="UP000654075"/>
    </source>
</evidence>
<reference evidence="1" key="1">
    <citation type="submission" date="2021-02" db="EMBL/GenBank/DDBJ databases">
        <authorList>
            <person name="Dougan E. K."/>
            <person name="Rhodes N."/>
            <person name="Thang M."/>
            <person name="Chan C."/>
        </authorList>
    </citation>
    <scope>NUCLEOTIDE SEQUENCE</scope>
</reference>
<evidence type="ECO:0000313" key="1">
    <source>
        <dbReference type="EMBL" id="CAE8635498.1"/>
    </source>
</evidence>
<organism evidence="1 2">
    <name type="scientific">Polarella glacialis</name>
    <name type="common">Dinoflagellate</name>
    <dbReference type="NCBI Taxonomy" id="89957"/>
    <lineage>
        <taxon>Eukaryota</taxon>
        <taxon>Sar</taxon>
        <taxon>Alveolata</taxon>
        <taxon>Dinophyceae</taxon>
        <taxon>Suessiales</taxon>
        <taxon>Suessiaceae</taxon>
        <taxon>Polarella</taxon>
    </lineage>
</organism>
<name>A0A813HCU9_POLGL</name>
<sequence length="146" mass="16192">FARPEVQWVLELASTKLNGTWFSFDAQGQCRPGERPTGDGRCFWRLAETRATINATCINDRLKQLALNRNPSCFADCTPFHPSTSWNSLCYVSCLFEAFNGNASATLPVAGVTTQELEQLFEEAFKVGKPGSCPRRGELEVIDIVV</sequence>
<feature type="non-terminal residue" evidence="1">
    <location>
        <position position="146"/>
    </location>
</feature>
<dbReference type="EMBL" id="CAJNNV010031295">
    <property type="protein sequence ID" value="CAE8635498.1"/>
    <property type="molecule type" value="Genomic_DNA"/>
</dbReference>
<dbReference type="Proteomes" id="UP000654075">
    <property type="component" value="Unassembled WGS sequence"/>
</dbReference>
<gene>
    <name evidence="1" type="ORF">PGLA1383_LOCUS51093</name>
</gene>
<protein>
    <submittedName>
        <fullName evidence="1">Uncharacterized protein</fullName>
    </submittedName>
</protein>